<dbReference type="CDD" id="cd06827">
    <property type="entry name" value="PLPDE_III_AR_proteobact"/>
    <property type="match status" value="1"/>
</dbReference>
<proteinExistence type="inferred from homology"/>
<evidence type="ECO:0000313" key="7">
    <source>
        <dbReference type="Proteomes" id="UP001596215"/>
    </source>
</evidence>
<comment type="similarity">
    <text evidence="4">Belongs to the alanine racemase family.</text>
</comment>
<comment type="caution">
    <text evidence="6">The sequence shown here is derived from an EMBL/GenBank/DDBJ whole genome shotgun (WGS) entry which is preliminary data.</text>
</comment>
<dbReference type="Proteomes" id="UP001596215">
    <property type="component" value="Unassembled WGS sequence"/>
</dbReference>
<dbReference type="InterPro" id="IPR029066">
    <property type="entry name" value="PLP-binding_barrel"/>
</dbReference>
<comment type="catalytic activity">
    <reaction evidence="4">
        <text>L-alanine = D-alanine</text>
        <dbReference type="Rhea" id="RHEA:20249"/>
        <dbReference type="ChEBI" id="CHEBI:57416"/>
        <dbReference type="ChEBI" id="CHEBI:57972"/>
        <dbReference type="EC" id="5.1.1.1"/>
    </reaction>
</comment>
<dbReference type="InterPro" id="IPR011079">
    <property type="entry name" value="Ala_racemase_C"/>
</dbReference>
<dbReference type="SUPFAM" id="SSF50621">
    <property type="entry name" value="Alanine racemase C-terminal domain-like"/>
    <property type="match status" value="1"/>
</dbReference>
<gene>
    <name evidence="6" type="primary">dadX</name>
    <name evidence="6" type="ORF">ACFP73_00650</name>
</gene>
<dbReference type="PROSITE" id="PS00395">
    <property type="entry name" value="ALANINE_RACEMASE"/>
    <property type="match status" value="1"/>
</dbReference>
<evidence type="ECO:0000256" key="3">
    <source>
        <dbReference type="ARBA" id="ARBA00023235"/>
    </source>
</evidence>
<dbReference type="HAMAP" id="MF_01201">
    <property type="entry name" value="Ala_racemase"/>
    <property type="match status" value="1"/>
</dbReference>
<dbReference type="SUPFAM" id="SSF51419">
    <property type="entry name" value="PLP-binding barrel"/>
    <property type="match status" value="1"/>
</dbReference>
<feature type="binding site" evidence="4">
    <location>
        <position position="303"/>
    </location>
    <ligand>
        <name>substrate</name>
    </ligand>
</feature>
<dbReference type="SMART" id="SM01005">
    <property type="entry name" value="Ala_racemase_C"/>
    <property type="match status" value="1"/>
</dbReference>
<accession>A0ABW1VK21</accession>
<dbReference type="Pfam" id="PF01168">
    <property type="entry name" value="Ala_racemase_N"/>
    <property type="match status" value="1"/>
</dbReference>
<dbReference type="EMBL" id="JBHSUC010000001">
    <property type="protein sequence ID" value="MFC6360625.1"/>
    <property type="molecule type" value="Genomic_DNA"/>
</dbReference>
<evidence type="ECO:0000313" key="6">
    <source>
        <dbReference type="EMBL" id="MFC6360625.1"/>
    </source>
</evidence>
<dbReference type="Gene3D" id="3.20.20.10">
    <property type="entry name" value="Alanine racemase"/>
    <property type="match status" value="1"/>
</dbReference>
<dbReference type="EC" id="5.1.1.1" evidence="4"/>
<name>A0ABW1VK21_9GAMM</name>
<dbReference type="PRINTS" id="PR00992">
    <property type="entry name" value="ALARACEMASE"/>
</dbReference>
<feature type="modified residue" description="N6-(pyridoxal phosphate)lysine" evidence="4">
    <location>
        <position position="35"/>
    </location>
</feature>
<comment type="cofactor">
    <cofactor evidence="1 4">
        <name>pyridoxal 5'-phosphate</name>
        <dbReference type="ChEBI" id="CHEBI:597326"/>
    </cofactor>
</comment>
<feature type="active site" description="Proton acceptor; specific for D-alanine" evidence="4">
    <location>
        <position position="35"/>
    </location>
</feature>
<feature type="domain" description="Alanine racemase C-terminal" evidence="5">
    <location>
        <begin position="234"/>
        <end position="358"/>
    </location>
</feature>
<comment type="pathway">
    <text evidence="4">Amino-acid biosynthesis; D-alanine biosynthesis; D-alanine from L-alanine: step 1/1.</text>
</comment>
<dbReference type="Pfam" id="PF00842">
    <property type="entry name" value="Ala_racemase_C"/>
    <property type="match status" value="1"/>
</dbReference>
<keyword evidence="7" id="KW-1185">Reference proteome</keyword>
<feature type="active site" description="Proton acceptor; specific for L-alanine" evidence="4">
    <location>
        <position position="255"/>
    </location>
</feature>
<dbReference type="PANTHER" id="PTHR30511:SF0">
    <property type="entry name" value="ALANINE RACEMASE, CATABOLIC-RELATED"/>
    <property type="match status" value="1"/>
</dbReference>
<sequence>MSRPIIATVSQQALQHNLAIVKQAAPAAKVWSVVKSNAYGHGISRCYTALSESDGFALLNYEEAIQLRESGWQKPLLLLEGFFKAADLALLDGYRLTTSVHSEWQITALANARLSAPLDIYVKVNSGMNRLGFRPDQVPEVWNRLAALDNVGEMTLMTHFARAELSDGVDQPVALMAQAAAGLGSVPARCFANSAATLWHPETHHQWIRPGIILYGVSPSGNWQDIAGTGLKPVMGLHSEIIGIQQLTPGEGVGYGYRYHAASEHKIGIVACGYADGYPRHAPSGTPVAVDGVMTRTLGAVSMDMMMIDLAPCPAAHIGSVVELWGQQVPADDVAQSCGTVGYELLCAVAPRVPFRLL</sequence>
<dbReference type="Gene3D" id="2.40.37.10">
    <property type="entry name" value="Lyase, Ornithine Decarboxylase, Chain A, domain 1"/>
    <property type="match status" value="1"/>
</dbReference>
<keyword evidence="2 4" id="KW-0663">Pyridoxal phosphate</keyword>
<dbReference type="PANTHER" id="PTHR30511">
    <property type="entry name" value="ALANINE RACEMASE"/>
    <property type="match status" value="1"/>
</dbReference>
<keyword evidence="3 4" id="KW-0413">Isomerase</keyword>
<reference evidence="7" key="1">
    <citation type="journal article" date="2019" name="Int. J. Syst. Evol. Microbiol.">
        <title>The Global Catalogue of Microorganisms (GCM) 10K type strain sequencing project: providing services to taxonomists for standard genome sequencing and annotation.</title>
        <authorList>
            <consortium name="The Broad Institute Genomics Platform"/>
            <consortium name="The Broad Institute Genome Sequencing Center for Infectious Disease"/>
            <person name="Wu L."/>
            <person name="Ma J."/>
        </authorList>
    </citation>
    <scope>NUCLEOTIDE SEQUENCE [LARGE SCALE GENOMIC DNA]</scope>
    <source>
        <strain evidence="7">CGMCC 4.1530</strain>
    </source>
</reference>
<dbReference type="RefSeq" id="WP_212708276.1">
    <property type="nucleotide sequence ID" value="NZ_BAAAFW010000017.1"/>
</dbReference>
<evidence type="ECO:0000256" key="1">
    <source>
        <dbReference type="ARBA" id="ARBA00001933"/>
    </source>
</evidence>
<comment type="function">
    <text evidence="4">Catalyzes the interconversion of L-alanine and D-alanine. May also act on other amino acids.</text>
</comment>
<evidence type="ECO:0000256" key="4">
    <source>
        <dbReference type="HAMAP-Rule" id="MF_01201"/>
    </source>
</evidence>
<dbReference type="InterPro" id="IPR009006">
    <property type="entry name" value="Ala_racemase/Decarboxylase_C"/>
</dbReference>
<dbReference type="InterPro" id="IPR001608">
    <property type="entry name" value="Ala_racemase_N"/>
</dbReference>
<dbReference type="NCBIfam" id="TIGR00492">
    <property type="entry name" value="alr"/>
    <property type="match status" value="1"/>
</dbReference>
<evidence type="ECO:0000256" key="2">
    <source>
        <dbReference type="ARBA" id="ARBA00022898"/>
    </source>
</evidence>
<organism evidence="6 7">
    <name type="scientific">Tatumella punctata</name>
    <dbReference type="NCBI Taxonomy" id="399969"/>
    <lineage>
        <taxon>Bacteria</taxon>
        <taxon>Pseudomonadati</taxon>
        <taxon>Pseudomonadota</taxon>
        <taxon>Gammaproteobacteria</taxon>
        <taxon>Enterobacterales</taxon>
        <taxon>Erwiniaceae</taxon>
        <taxon>Tatumella</taxon>
    </lineage>
</organism>
<dbReference type="InterPro" id="IPR020622">
    <property type="entry name" value="Ala_racemase_pyridoxalP-BS"/>
</dbReference>
<evidence type="ECO:0000259" key="5">
    <source>
        <dbReference type="SMART" id="SM01005"/>
    </source>
</evidence>
<dbReference type="NCBIfam" id="NF002970">
    <property type="entry name" value="PRK03646.1"/>
    <property type="match status" value="1"/>
</dbReference>
<dbReference type="GO" id="GO:0008784">
    <property type="term" value="F:alanine racemase activity"/>
    <property type="evidence" value="ECO:0007669"/>
    <property type="project" value="UniProtKB-EC"/>
</dbReference>
<protein>
    <recommendedName>
        <fullName evidence="4">Alanine racemase</fullName>
        <ecNumber evidence="4">5.1.1.1</ecNumber>
    </recommendedName>
</protein>
<feature type="binding site" evidence="4">
    <location>
        <position position="130"/>
    </location>
    <ligand>
        <name>substrate</name>
    </ligand>
</feature>
<dbReference type="InterPro" id="IPR000821">
    <property type="entry name" value="Ala_racemase"/>
</dbReference>